<proteinExistence type="inferred from homology"/>
<dbReference type="FunFam" id="3.40.50.880:FF:000003">
    <property type="entry name" value="Anthranilate synthase component II"/>
    <property type="match status" value="1"/>
</dbReference>
<evidence type="ECO:0000259" key="6">
    <source>
        <dbReference type="Pfam" id="PF00425"/>
    </source>
</evidence>
<dbReference type="NCBIfam" id="TIGR00566">
    <property type="entry name" value="trpG_papA"/>
    <property type="match status" value="1"/>
</dbReference>
<dbReference type="EC" id="2.6.1.85" evidence="2"/>
<dbReference type="AlphaFoldDB" id="A0A853I9S3"/>
<dbReference type="GO" id="GO:0009396">
    <property type="term" value="P:folic acid-containing compound biosynthetic process"/>
    <property type="evidence" value="ECO:0007669"/>
    <property type="project" value="InterPro"/>
</dbReference>
<feature type="domain" description="Glutamine amidotransferase" evidence="5">
    <location>
        <begin position="4"/>
        <end position="189"/>
    </location>
</feature>
<dbReference type="GO" id="GO:0005737">
    <property type="term" value="C:cytoplasm"/>
    <property type="evidence" value="ECO:0007669"/>
    <property type="project" value="TreeGrafter"/>
</dbReference>
<organism evidence="8 9">
    <name type="scientific">Spartinivicinus marinus</name>
    <dbReference type="NCBI Taxonomy" id="2994442"/>
    <lineage>
        <taxon>Bacteria</taxon>
        <taxon>Pseudomonadati</taxon>
        <taxon>Pseudomonadota</taxon>
        <taxon>Gammaproteobacteria</taxon>
        <taxon>Oceanospirillales</taxon>
        <taxon>Zooshikellaceae</taxon>
        <taxon>Spartinivicinus</taxon>
    </lineage>
</organism>
<gene>
    <name evidence="8" type="primary">pabB</name>
    <name evidence="8" type="ORF">H0A36_26910</name>
</gene>
<evidence type="ECO:0000313" key="8">
    <source>
        <dbReference type="EMBL" id="NYZ69649.1"/>
    </source>
</evidence>
<dbReference type="EMBL" id="JACCKB010000114">
    <property type="protein sequence ID" value="NYZ69649.1"/>
    <property type="molecule type" value="Genomic_DNA"/>
</dbReference>
<dbReference type="PRINTS" id="PR00096">
    <property type="entry name" value="GATASE"/>
</dbReference>
<evidence type="ECO:0000256" key="1">
    <source>
        <dbReference type="ARBA" id="ARBA00005970"/>
    </source>
</evidence>
<dbReference type="InterPro" id="IPR005802">
    <property type="entry name" value="ADC_synth_comp_1"/>
</dbReference>
<dbReference type="PANTHER" id="PTHR11236">
    <property type="entry name" value="AMINOBENZOATE/ANTHRANILATE SYNTHASE"/>
    <property type="match status" value="1"/>
</dbReference>
<dbReference type="PRINTS" id="PR00097">
    <property type="entry name" value="ANTSNTHASEII"/>
</dbReference>
<dbReference type="InterPro" id="IPR029062">
    <property type="entry name" value="Class_I_gatase-like"/>
</dbReference>
<dbReference type="InterPro" id="IPR015890">
    <property type="entry name" value="Chorismate_C"/>
</dbReference>
<dbReference type="Gene3D" id="3.40.50.880">
    <property type="match status" value="1"/>
</dbReference>
<dbReference type="InterPro" id="IPR017926">
    <property type="entry name" value="GATASE"/>
</dbReference>
<keyword evidence="4" id="KW-0315">Glutamine amidotransferase</keyword>
<dbReference type="GO" id="GO:0000162">
    <property type="term" value="P:L-tryptophan biosynthetic process"/>
    <property type="evidence" value="ECO:0007669"/>
    <property type="project" value="TreeGrafter"/>
</dbReference>
<dbReference type="NCBIfam" id="TIGR00553">
    <property type="entry name" value="pabB"/>
    <property type="match status" value="1"/>
</dbReference>
<feature type="domain" description="Anthranilate synthase component I N-terminal" evidence="7">
    <location>
        <begin position="238"/>
        <end position="366"/>
    </location>
</feature>
<protein>
    <recommendedName>
        <fullName evidence="2">aminodeoxychorismate synthase</fullName>
        <ecNumber evidence="2">2.6.1.85</ecNumber>
    </recommendedName>
</protein>
<keyword evidence="8" id="KW-0032">Aminotransferase</keyword>
<dbReference type="InterPro" id="IPR019999">
    <property type="entry name" value="Anth_synth_I-like"/>
</dbReference>
<accession>A0A853I9S3</accession>
<dbReference type="RefSeq" id="WP_180571629.1">
    <property type="nucleotide sequence ID" value="NZ_JACCKB010000114.1"/>
</dbReference>
<evidence type="ECO:0000313" key="9">
    <source>
        <dbReference type="Proteomes" id="UP000569732"/>
    </source>
</evidence>
<evidence type="ECO:0000256" key="3">
    <source>
        <dbReference type="ARBA" id="ARBA00022679"/>
    </source>
</evidence>
<dbReference type="Pfam" id="PF00117">
    <property type="entry name" value="GATase"/>
    <property type="match status" value="1"/>
</dbReference>
<evidence type="ECO:0000259" key="7">
    <source>
        <dbReference type="Pfam" id="PF04715"/>
    </source>
</evidence>
<dbReference type="GO" id="GO:0046820">
    <property type="term" value="F:4-amino-4-deoxychorismate synthase activity"/>
    <property type="evidence" value="ECO:0007669"/>
    <property type="project" value="UniProtKB-EC"/>
</dbReference>
<feature type="domain" description="Chorismate-utilising enzyme C-terminal" evidence="6">
    <location>
        <begin position="415"/>
        <end position="669"/>
    </location>
</feature>
<keyword evidence="9" id="KW-1185">Reference proteome</keyword>
<evidence type="ECO:0000259" key="5">
    <source>
        <dbReference type="Pfam" id="PF00117"/>
    </source>
</evidence>
<dbReference type="Proteomes" id="UP000569732">
    <property type="component" value="Unassembled WGS sequence"/>
</dbReference>
<dbReference type="PROSITE" id="PS51273">
    <property type="entry name" value="GATASE_TYPE_1"/>
    <property type="match status" value="1"/>
</dbReference>
<dbReference type="Gene3D" id="3.60.120.10">
    <property type="entry name" value="Anthranilate synthase"/>
    <property type="match status" value="1"/>
</dbReference>
<evidence type="ECO:0000256" key="2">
    <source>
        <dbReference type="ARBA" id="ARBA00013139"/>
    </source>
</evidence>
<dbReference type="InterPro" id="IPR005801">
    <property type="entry name" value="ADC_synthase"/>
</dbReference>
<dbReference type="Pfam" id="PF00425">
    <property type="entry name" value="Chorismate_bind"/>
    <property type="match status" value="1"/>
</dbReference>
<comment type="caution">
    <text evidence="8">The sequence shown here is derived from an EMBL/GenBank/DDBJ whole genome shotgun (WGS) entry which is preliminary data.</text>
</comment>
<dbReference type="InterPro" id="IPR006221">
    <property type="entry name" value="TrpG/PapA_dom"/>
</dbReference>
<dbReference type="CDD" id="cd01743">
    <property type="entry name" value="GATase1_Anthranilate_Synthase"/>
    <property type="match status" value="1"/>
</dbReference>
<dbReference type="InterPro" id="IPR006805">
    <property type="entry name" value="Anth_synth_I_N"/>
</dbReference>
<dbReference type="PANTHER" id="PTHR11236:SF18">
    <property type="entry name" value="AMINODEOXYCHORISMATE SYNTHASE"/>
    <property type="match status" value="1"/>
</dbReference>
<evidence type="ECO:0000256" key="4">
    <source>
        <dbReference type="ARBA" id="ARBA00022962"/>
    </source>
</evidence>
<dbReference type="SUPFAM" id="SSF56322">
    <property type="entry name" value="ADC synthase"/>
    <property type="match status" value="1"/>
</dbReference>
<sequence length="713" mass="79981">MRCLIIDNYDSFTWNLADYVAQIYGNEPLVIHNDQYTWDEIQQLGEFGSIIVSPGPGSVTNASDFRVSRQALEQNDIPVLGVCLGFQGLSHIYGGEIVHAPVPYHGRKSNIVHNDNVGLFKELPNTFEAVRYHSLVVAADTVPKDLNVTARSECGLIMGVEHKFLPKWGVQFHPESILTEYGMQLVENFKLLSYKHANIEESDTKKSPVSVSKEIARRSKVKKQLFFRKVDIPVSDEQVFRSMFAEERNSFWLDSQSVRRGMSRFSFMGKVIPEDVLTYKITEDSEDFSGGLAFLKNLECALEAVDVASHEDLPFEFRGGYVGYMSYEMKTLFGAETRHRNKIPDAVWMRVEKFVAFDHLDKSVWLVYAATKEEQAKADAWIDEMEEQLRLVSVDASAGQGLGIEQASIDMDMSRECYLDAIEKSKEKIVDGESYEICLTNQFSCDIELDPVELYMIMRKENPAPFGALISIGKVRILSTSPERFLKVDENGRVETKPIKGTCARSEDPATDAENARVLAASEKDQAENLMIVDLMRNDLGRVSVPGSVIVSKMMDIESYQTVHQMVSTVESYLKSECTLVELLKAVYPGGSITGAPKYRSMEIIDQLEQDSRGVYCGTIGYLGYNRIADLNIAIRTLSYDGQTIKFGAGGAITYLSDPSSEYEEIILKAEAVLKPIWQYLSELGTPYEYSVVDKNLSVSACLKQLGSEVDLV</sequence>
<comment type="similarity">
    <text evidence="1">In the C-terminal section; belongs to the anthranilate synthase component I family.</text>
</comment>
<dbReference type="SUPFAM" id="SSF52317">
    <property type="entry name" value="Class I glutamine amidotransferase-like"/>
    <property type="match status" value="1"/>
</dbReference>
<dbReference type="Pfam" id="PF04715">
    <property type="entry name" value="Anth_synt_I_N"/>
    <property type="match status" value="1"/>
</dbReference>
<keyword evidence="3 8" id="KW-0808">Transferase</keyword>
<dbReference type="GO" id="GO:0008153">
    <property type="term" value="P:4-aminobenzoate biosynthetic process"/>
    <property type="evidence" value="ECO:0007669"/>
    <property type="project" value="TreeGrafter"/>
</dbReference>
<reference evidence="8 9" key="1">
    <citation type="submission" date="2020-07" db="EMBL/GenBank/DDBJ databases">
        <title>Endozoicomonas sp. nov., isolated from sediment.</title>
        <authorList>
            <person name="Gu T."/>
        </authorList>
    </citation>
    <scope>NUCLEOTIDE SEQUENCE [LARGE SCALE GENOMIC DNA]</scope>
    <source>
        <strain evidence="8 9">SM1973</strain>
    </source>
</reference>
<name>A0A853I9S3_9GAMM</name>